<dbReference type="Pfam" id="PF16124">
    <property type="entry name" value="RecQ_Zn_bind"/>
    <property type="match status" value="1"/>
</dbReference>
<dbReference type="Pfam" id="PF09382">
    <property type="entry name" value="RQC"/>
    <property type="match status" value="1"/>
</dbReference>
<feature type="region of interest" description="Disordered" evidence="12">
    <location>
        <begin position="221"/>
        <end position="298"/>
    </location>
</feature>
<dbReference type="FunFam" id="3.40.50.300:FF:001975">
    <property type="entry name" value="ATP-dependent DNA helicase"/>
    <property type="match status" value="1"/>
</dbReference>
<protein>
    <recommendedName>
        <fullName evidence="11">DNA 3'-5' helicase</fullName>
        <ecNumber evidence="11">5.6.2.4</ecNumber>
    </recommendedName>
</protein>
<evidence type="ECO:0000259" key="15">
    <source>
        <dbReference type="PROSITE" id="PS51194"/>
    </source>
</evidence>
<feature type="region of interest" description="Disordered" evidence="12">
    <location>
        <begin position="652"/>
        <end position="683"/>
    </location>
</feature>
<gene>
    <name evidence="16" type="ORF">M430DRAFT_132028</name>
</gene>
<dbReference type="PANTHER" id="PTHR13710:SF153">
    <property type="entry name" value="RECQ-LIKE DNA HELICASE BLM"/>
    <property type="match status" value="1"/>
</dbReference>
<dbReference type="CDD" id="cd18794">
    <property type="entry name" value="SF2_C_RecQ"/>
    <property type="match status" value="1"/>
</dbReference>
<feature type="compositionally biased region" description="Low complexity" evidence="12">
    <location>
        <begin position="1748"/>
        <end position="1766"/>
    </location>
</feature>
<feature type="compositionally biased region" description="Basic and acidic residues" evidence="12">
    <location>
        <begin position="1480"/>
        <end position="1493"/>
    </location>
</feature>
<evidence type="ECO:0000256" key="2">
    <source>
        <dbReference type="ARBA" id="ARBA00005446"/>
    </source>
</evidence>
<dbReference type="InterPro" id="IPR001650">
    <property type="entry name" value="Helicase_C-like"/>
</dbReference>
<evidence type="ECO:0000256" key="8">
    <source>
        <dbReference type="ARBA" id="ARBA00023235"/>
    </source>
</evidence>
<keyword evidence="5" id="KW-0347">Helicase</keyword>
<dbReference type="Gene3D" id="1.10.150.80">
    <property type="entry name" value="HRDC domain"/>
    <property type="match status" value="1"/>
</dbReference>
<organism evidence="16 17">
    <name type="scientific">Amorphotheca resinae ATCC 22711</name>
    <dbReference type="NCBI Taxonomy" id="857342"/>
    <lineage>
        <taxon>Eukaryota</taxon>
        <taxon>Fungi</taxon>
        <taxon>Dikarya</taxon>
        <taxon>Ascomycota</taxon>
        <taxon>Pezizomycotina</taxon>
        <taxon>Leotiomycetes</taxon>
        <taxon>Helotiales</taxon>
        <taxon>Amorphothecaceae</taxon>
        <taxon>Amorphotheca</taxon>
    </lineage>
</organism>
<dbReference type="NCBIfam" id="TIGR00614">
    <property type="entry name" value="recQ_fam"/>
    <property type="match status" value="1"/>
</dbReference>
<dbReference type="InterPro" id="IPR002464">
    <property type="entry name" value="DNA/RNA_helicase_DEAH_CS"/>
</dbReference>
<feature type="region of interest" description="Disordered" evidence="12">
    <location>
        <begin position="1695"/>
        <end position="1793"/>
    </location>
</feature>
<evidence type="ECO:0000256" key="1">
    <source>
        <dbReference type="ARBA" id="ARBA00004123"/>
    </source>
</evidence>
<feature type="region of interest" description="Disordered" evidence="12">
    <location>
        <begin position="139"/>
        <end position="180"/>
    </location>
</feature>
<comment type="similarity">
    <text evidence="2">Belongs to the helicase family. RecQ subfamily.</text>
</comment>
<feature type="compositionally biased region" description="Basic and acidic residues" evidence="12">
    <location>
        <begin position="85"/>
        <end position="98"/>
    </location>
</feature>
<feature type="region of interest" description="Disordered" evidence="12">
    <location>
        <begin position="705"/>
        <end position="778"/>
    </location>
</feature>
<dbReference type="Pfam" id="PF00270">
    <property type="entry name" value="DEAD"/>
    <property type="match status" value="1"/>
</dbReference>
<name>A0A2T3BF66_AMORE</name>
<dbReference type="InterPro" id="IPR014001">
    <property type="entry name" value="Helicase_ATP-bd"/>
</dbReference>
<feature type="domain" description="HRDC" evidence="13">
    <location>
        <begin position="1543"/>
        <end position="1625"/>
    </location>
</feature>
<keyword evidence="17" id="KW-1185">Reference proteome</keyword>
<dbReference type="RefSeq" id="XP_024725498.1">
    <property type="nucleotide sequence ID" value="XM_024862224.1"/>
</dbReference>
<dbReference type="PROSITE" id="PS51192">
    <property type="entry name" value="HELICASE_ATP_BIND_1"/>
    <property type="match status" value="1"/>
</dbReference>
<keyword evidence="3" id="KW-0547">Nucleotide-binding</keyword>
<keyword evidence="6" id="KW-0067">ATP-binding</keyword>
<dbReference type="InterPro" id="IPR027417">
    <property type="entry name" value="P-loop_NTPase"/>
</dbReference>
<feature type="compositionally biased region" description="Basic and acidic residues" evidence="12">
    <location>
        <begin position="257"/>
        <end position="270"/>
    </location>
</feature>
<evidence type="ECO:0000256" key="6">
    <source>
        <dbReference type="ARBA" id="ARBA00022840"/>
    </source>
</evidence>
<dbReference type="Pfam" id="PF00271">
    <property type="entry name" value="Helicase_C"/>
    <property type="match status" value="1"/>
</dbReference>
<evidence type="ECO:0000256" key="4">
    <source>
        <dbReference type="ARBA" id="ARBA00022801"/>
    </source>
</evidence>
<feature type="compositionally biased region" description="Polar residues" evidence="12">
    <location>
        <begin position="351"/>
        <end position="365"/>
    </location>
</feature>
<dbReference type="InterPro" id="IPR032284">
    <property type="entry name" value="RecQ_Zn-bd"/>
</dbReference>
<dbReference type="GO" id="GO:0043138">
    <property type="term" value="F:3'-5' DNA helicase activity"/>
    <property type="evidence" value="ECO:0007669"/>
    <property type="project" value="UniProtKB-EC"/>
</dbReference>
<dbReference type="PROSITE" id="PS51194">
    <property type="entry name" value="HELICASE_CTER"/>
    <property type="match status" value="1"/>
</dbReference>
<comment type="catalytic activity">
    <reaction evidence="10">
        <text>Couples ATP hydrolysis with the unwinding of duplex DNA by translocating in the 3'-5' direction.</text>
        <dbReference type="EC" id="5.6.2.4"/>
    </reaction>
</comment>
<dbReference type="InterPro" id="IPR044876">
    <property type="entry name" value="HRDC_dom_sf"/>
</dbReference>
<dbReference type="SMART" id="SM00956">
    <property type="entry name" value="RQC"/>
    <property type="match status" value="1"/>
</dbReference>
<evidence type="ECO:0000259" key="13">
    <source>
        <dbReference type="PROSITE" id="PS50967"/>
    </source>
</evidence>
<feature type="compositionally biased region" description="Polar residues" evidence="12">
    <location>
        <begin position="1461"/>
        <end position="1471"/>
    </location>
</feature>
<feature type="compositionally biased region" description="Polar residues" evidence="12">
    <location>
        <begin position="705"/>
        <end position="724"/>
    </location>
</feature>
<dbReference type="InterPro" id="IPR036388">
    <property type="entry name" value="WH-like_DNA-bd_sf"/>
</dbReference>
<dbReference type="SUPFAM" id="SSF47819">
    <property type="entry name" value="HRDC-like"/>
    <property type="match status" value="1"/>
</dbReference>
<feature type="compositionally biased region" description="Low complexity" evidence="12">
    <location>
        <begin position="510"/>
        <end position="523"/>
    </location>
</feature>
<dbReference type="InterPro" id="IPR018982">
    <property type="entry name" value="RQC_domain"/>
</dbReference>
<dbReference type="STRING" id="857342.A0A2T3BF66"/>
<dbReference type="Gene3D" id="1.10.10.10">
    <property type="entry name" value="Winged helix-like DNA-binding domain superfamily/Winged helix DNA-binding domain"/>
    <property type="match status" value="1"/>
</dbReference>
<evidence type="ECO:0000259" key="14">
    <source>
        <dbReference type="PROSITE" id="PS51192"/>
    </source>
</evidence>
<dbReference type="InterPro" id="IPR004589">
    <property type="entry name" value="DNA_helicase_ATP-dep_RecQ"/>
</dbReference>
<comment type="subcellular location">
    <subcellularLocation>
        <location evidence="1">Nucleus</location>
    </subcellularLocation>
</comment>
<keyword evidence="4" id="KW-0378">Hydrolase</keyword>
<dbReference type="GO" id="GO:0000724">
    <property type="term" value="P:double-strand break repair via homologous recombination"/>
    <property type="evidence" value="ECO:0007669"/>
    <property type="project" value="TreeGrafter"/>
</dbReference>
<feature type="compositionally biased region" description="Polar residues" evidence="12">
    <location>
        <begin position="244"/>
        <end position="254"/>
    </location>
</feature>
<dbReference type="PROSITE" id="PS50967">
    <property type="entry name" value="HRDC"/>
    <property type="match status" value="1"/>
</dbReference>
<dbReference type="EMBL" id="KZ679006">
    <property type="protein sequence ID" value="PSS27973.1"/>
    <property type="molecule type" value="Genomic_DNA"/>
</dbReference>
<dbReference type="PANTHER" id="PTHR13710">
    <property type="entry name" value="DNA HELICASE RECQ FAMILY MEMBER"/>
    <property type="match status" value="1"/>
</dbReference>
<feature type="compositionally biased region" description="Basic residues" evidence="12">
    <location>
        <begin position="1718"/>
        <end position="1727"/>
    </location>
</feature>
<keyword evidence="8" id="KW-0413">Isomerase</keyword>
<evidence type="ECO:0000313" key="17">
    <source>
        <dbReference type="Proteomes" id="UP000241818"/>
    </source>
</evidence>
<evidence type="ECO:0000256" key="9">
    <source>
        <dbReference type="ARBA" id="ARBA00023242"/>
    </source>
</evidence>
<feature type="compositionally biased region" description="Acidic residues" evidence="12">
    <location>
        <begin position="411"/>
        <end position="421"/>
    </location>
</feature>
<feature type="compositionally biased region" description="Low complexity" evidence="12">
    <location>
        <begin position="1446"/>
        <end position="1460"/>
    </location>
</feature>
<dbReference type="InterPro" id="IPR011545">
    <property type="entry name" value="DEAD/DEAH_box_helicase_dom"/>
</dbReference>
<feature type="compositionally biased region" description="Polar residues" evidence="12">
    <location>
        <begin position="491"/>
        <end position="503"/>
    </location>
</feature>
<dbReference type="Proteomes" id="UP000241818">
    <property type="component" value="Unassembled WGS sequence"/>
</dbReference>
<dbReference type="CDD" id="cd17920">
    <property type="entry name" value="DEXHc_RecQ"/>
    <property type="match status" value="1"/>
</dbReference>
<feature type="domain" description="Helicase ATP-binding" evidence="14">
    <location>
        <begin position="912"/>
        <end position="1093"/>
    </location>
</feature>
<feature type="compositionally biased region" description="Low complexity" evidence="12">
    <location>
        <begin position="1728"/>
        <end position="1741"/>
    </location>
</feature>
<dbReference type="GO" id="GO:0009378">
    <property type="term" value="F:four-way junction helicase activity"/>
    <property type="evidence" value="ECO:0007669"/>
    <property type="project" value="TreeGrafter"/>
</dbReference>
<evidence type="ECO:0000256" key="10">
    <source>
        <dbReference type="ARBA" id="ARBA00034617"/>
    </source>
</evidence>
<dbReference type="Gene3D" id="3.40.50.300">
    <property type="entry name" value="P-loop containing nucleotide triphosphate hydrolases"/>
    <property type="match status" value="2"/>
</dbReference>
<dbReference type="GO" id="GO:0016787">
    <property type="term" value="F:hydrolase activity"/>
    <property type="evidence" value="ECO:0007669"/>
    <property type="project" value="UniProtKB-KW"/>
</dbReference>
<proteinExistence type="inferred from homology"/>
<feature type="compositionally biased region" description="Polar residues" evidence="12">
    <location>
        <begin position="1429"/>
        <end position="1445"/>
    </location>
</feature>
<feature type="compositionally biased region" description="Polar residues" evidence="12">
    <location>
        <begin position="49"/>
        <end position="69"/>
    </location>
</feature>
<evidence type="ECO:0000256" key="5">
    <source>
        <dbReference type="ARBA" id="ARBA00022806"/>
    </source>
</evidence>
<feature type="compositionally biased region" description="Basic and acidic residues" evidence="12">
    <location>
        <begin position="754"/>
        <end position="763"/>
    </location>
</feature>
<sequence length="1793" mass="199903">MTRHNLASHISWLLSNENTPPVGVPAIASNHSAVAAEVSYAGLAEEDTNQPISRTSVNPPVTQSVNVGQGFQRPALPSTDSQNPRVRDQTKSVVEESMGRLSSTSRSTRPGLVIQNQLATPASTTGSSSLTQGYATFLRASNGTPSSRPVERLPSNIARPVQTPQTPKQTPRPTSKLRLDNVESVDLTGDNDVHAEQASSSPSSAEMFGLSQVIWTEEAAWRPEPVESSQPRSKAGKKRKSDEISTGSVKNSASKNRRTEKPRRDQRADSEDFMDIDDMITIHPQSNRPKSGKSSVGSVLPTVETTLKDVFAEEYSITETISRVGTQTKKSVSRLPSVDEAPTVSRIARSPTLSRIGSQSNSGRATTPRPISMIQVTASPARESAKSSPTRAVGTPKKRQKVPQDRIIRDSDDEDEDDEPISMERQSKFSPRTSVKDSPKVIDTSRSSPRRKDIPLFEPSSHKVRDSKDTRPRISSPLRPISRNIAIRQDSVPSPFQRDSPTKVSHAAKSQQNSSQQTPSSTLTDDERKLANLFLTQALSIASYHLRVKNLLDRNAIESMSYIDEKQVAPPELKAQRQALVKMEKAYVALENLGERYRDTIAEKRVIARKVLELLDNGVDTSVQEERASLLTQEIREIERETVRLLHASGAIEDGFGTGSDDDKTVTPAPASTNRDFLGSAPQGSSVVANTQIIYQTQIPSLEQNPVSISSKRTQGQPTLQSEPAVSRERFGNPASPCRTGRAAPPEPVVEEYNPAREQDDWPRPQTGLRQPNFYRDPTPMDFGFDGTDDIDGWLQDEQEILEATRARNEVQEDVDDYGECDDDDDMLEFAQEVEQRHSLPDTLPRNALSEASGNMPNPPKRTHPTDGKNMYSHVEQENAAIRKLPWYRDVKRALRERFKLTGFRHHQLDAINATLDGKDAFVLMPTGGGKSLCYQLPAVIQSGRTKGLTVVISPLLSLMSDQVDHLRKLNIRAATLNSEIPPDQKREIMSHLRESDPEQFIELLYITPEMINKSGAIQTLLTRLHKNKKLARIVIDEAHCVSQWGHDFRPDYVALGGVRKLFPNVPYMALTATATENVKVDVMHNLGMERATVYAQSFNRPNLYYEVRSKKGKGKAKELLDDISELIHTKYHNQTGIVYTLSRKNCEQMAEKLQDQYGISAHHFHASMKADEKARVQRQWQNGQIKVVVATIAFGMGIDKPDVRFVIHHTIPKSLEGYYQETGRAGRDGKMSGCYLYYGYQDTKVLRDFIYESEGTEQQKERQRKMLQNMIQYCENRSDCRRVQVLHYFGESFSKEECNGTCDNCKSDAVFKTMDFTSVAQAALDLVERLMESRVTLLYCVDILRGANSTKIKNLGHDDLEEFGAAKHLPRGEVERLFYRLLMENALAELNVVNRANFVTQYLELGPNCDDFRTGRRKLKLQVKVSGSPATASRQIQSKPTANPSTSRAGSSTSRAGAAFQSSLFTSPTDVPQRRVRTNRRDPDKEMHDNGYARDGFVVSSDCDDDDEYFEPPPDRRRQRRTPGDGLGPPITADERMAALPEMHRVFVYQFVEEAKREVDKIKNDKNLAKPFFTEANLREMAISWTVTLEDMRRIPGINPDAVAKWGKKFIPLIERYSSHYDEAMSGYEDRDIDKNHQNVIDLVSDDEDEYGLGESDEEALRQTEQGSKYFQTPQAPAFNDHAARVGRPLPMRAESRANSAAPKKSYSRGNAFPFRGRGRSKKGGARRSYGSNSGQSSSGVAKRRSSGASKRSGTSKASASTSKSESIFKRFANPSTSGGRGGNSGIGMMPT</sequence>
<dbReference type="GO" id="GO:0003677">
    <property type="term" value="F:DNA binding"/>
    <property type="evidence" value="ECO:0007669"/>
    <property type="project" value="UniProtKB-KW"/>
</dbReference>
<evidence type="ECO:0000256" key="11">
    <source>
        <dbReference type="ARBA" id="ARBA00034808"/>
    </source>
</evidence>
<dbReference type="InParanoid" id="A0A2T3BF66"/>
<dbReference type="OrthoDB" id="10261556at2759"/>
<evidence type="ECO:0000256" key="7">
    <source>
        <dbReference type="ARBA" id="ARBA00023125"/>
    </source>
</evidence>
<dbReference type="SMART" id="SM00490">
    <property type="entry name" value="HELICc"/>
    <property type="match status" value="1"/>
</dbReference>
<reference evidence="16 17" key="1">
    <citation type="journal article" date="2018" name="New Phytol.">
        <title>Comparative genomics and transcriptomics depict ericoid mycorrhizal fungi as versatile saprotrophs and plant mutualists.</title>
        <authorList>
            <person name="Martino E."/>
            <person name="Morin E."/>
            <person name="Grelet G.A."/>
            <person name="Kuo A."/>
            <person name="Kohler A."/>
            <person name="Daghino S."/>
            <person name="Barry K.W."/>
            <person name="Cichocki N."/>
            <person name="Clum A."/>
            <person name="Dockter R.B."/>
            <person name="Hainaut M."/>
            <person name="Kuo R.C."/>
            <person name="LaButti K."/>
            <person name="Lindahl B.D."/>
            <person name="Lindquist E.A."/>
            <person name="Lipzen A."/>
            <person name="Khouja H.R."/>
            <person name="Magnuson J."/>
            <person name="Murat C."/>
            <person name="Ohm R.A."/>
            <person name="Singer S.W."/>
            <person name="Spatafora J.W."/>
            <person name="Wang M."/>
            <person name="Veneault-Fourrey C."/>
            <person name="Henrissat B."/>
            <person name="Grigoriev I.V."/>
            <person name="Martin F.M."/>
            <person name="Perotto S."/>
        </authorList>
    </citation>
    <scope>NUCLEOTIDE SEQUENCE [LARGE SCALE GENOMIC DNA]</scope>
    <source>
        <strain evidence="16 17">ATCC 22711</strain>
    </source>
</reference>
<evidence type="ECO:0000256" key="12">
    <source>
        <dbReference type="SAM" id="MobiDB-lite"/>
    </source>
</evidence>
<feature type="domain" description="Helicase C-terminal" evidence="15">
    <location>
        <begin position="1116"/>
        <end position="1272"/>
    </location>
</feature>
<feature type="region of interest" description="Disordered" evidence="12">
    <location>
        <begin position="836"/>
        <end position="869"/>
    </location>
</feature>
<feature type="region of interest" description="Disordered" evidence="12">
    <location>
        <begin position="1424"/>
        <end position="1532"/>
    </location>
</feature>
<dbReference type="GO" id="GO:0006260">
    <property type="term" value="P:DNA replication"/>
    <property type="evidence" value="ECO:0007669"/>
    <property type="project" value="InterPro"/>
</dbReference>
<dbReference type="FunFam" id="3.40.50.300:FF:000296">
    <property type="entry name" value="ATP-dependent DNA helicase RecQ"/>
    <property type="match status" value="1"/>
</dbReference>
<dbReference type="GO" id="GO:0005737">
    <property type="term" value="C:cytoplasm"/>
    <property type="evidence" value="ECO:0007669"/>
    <property type="project" value="TreeGrafter"/>
</dbReference>
<feature type="region of interest" description="Disordered" evidence="12">
    <location>
        <begin position="47"/>
        <end position="113"/>
    </location>
</feature>
<dbReference type="SMART" id="SM00487">
    <property type="entry name" value="DEXDc"/>
    <property type="match status" value="1"/>
</dbReference>
<dbReference type="GO" id="GO:0005524">
    <property type="term" value="F:ATP binding"/>
    <property type="evidence" value="ECO:0007669"/>
    <property type="project" value="UniProtKB-KW"/>
</dbReference>
<keyword evidence="7" id="KW-0238">DNA-binding</keyword>
<feature type="compositionally biased region" description="Basic and acidic residues" evidence="12">
    <location>
        <begin position="450"/>
        <end position="472"/>
    </location>
</feature>
<dbReference type="GO" id="GO:0005694">
    <property type="term" value="C:chromosome"/>
    <property type="evidence" value="ECO:0007669"/>
    <property type="project" value="TreeGrafter"/>
</dbReference>
<dbReference type="SUPFAM" id="SSF52540">
    <property type="entry name" value="P-loop containing nucleoside triphosphate hydrolases"/>
    <property type="match status" value="2"/>
</dbReference>
<dbReference type="GeneID" id="36570305"/>
<dbReference type="PROSITE" id="PS00690">
    <property type="entry name" value="DEAH_ATP_HELICASE"/>
    <property type="match status" value="1"/>
</dbReference>
<feature type="compositionally biased region" description="Polar residues" evidence="12">
    <location>
        <begin position="100"/>
        <end position="113"/>
    </location>
</feature>
<accession>A0A2T3BF66</accession>
<feature type="region of interest" description="Disordered" evidence="12">
    <location>
        <begin position="324"/>
        <end position="524"/>
    </location>
</feature>
<dbReference type="InterPro" id="IPR002121">
    <property type="entry name" value="HRDC_dom"/>
</dbReference>
<dbReference type="InterPro" id="IPR010997">
    <property type="entry name" value="HRDC-like_sf"/>
</dbReference>
<evidence type="ECO:0000313" key="16">
    <source>
        <dbReference type="EMBL" id="PSS27973.1"/>
    </source>
</evidence>
<feature type="compositionally biased region" description="Polar residues" evidence="12">
    <location>
        <begin position="283"/>
        <end position="297"/>
    </location>
</feature>
<keyword evidence="9" id="KW-0539">Nucleus</keyword>
<evidence type="ECO:0000256" key="3">
    <source>
        <dbReference type="ARBA" id="ARBA00022741"/>
    </source>
</evidence>
<feature type="compositionally biased region" description="Low complexity" evidence="12">
    <location>
        <begin position="162"/>
        <end position="174"/>
    </location>
</feature>
<dbReference type="EC" id="5.6.2.4" evidence="11"/>
<dbReference type="GO" id="GO:0005634">
    <property type="term" value="C:nucleus"/>
    <property type="evidence" value="ECO:0007669"/>
    <property type="project" value="UniProtKB-SubCell"/>
</dbReference>